<organism evidence="16 17">
    <name type="scientific">Bombilactobacillus folatiphilus</name>
    <dbReference type="NCBI Taxonomy" id="2923362"/>
    <lineage>
        <taxon>Bacteria</taxon>
        <taxon>Bacillati</taxon>
        <taxon>Bacillota</taxon>
        <taxon>Bacilli</taxon>
        <taxon>Lactobacillales</taxon>
        <taxon>Lactobacillaceae</taxon>
        <taxon>Bombilactobacillus</taxon>
    </lineage>
</organism>
<keyword evidence="4 14" id="KW-0288">FMN</keyword>
<keyword evidence="8 14" id="KW-0418">Kinase</keyword>
<evidence type="ECO:0000256" key="7">
    <source>
        <dbReference type="ARBA" id="ARBA00022741"/>
    </source>
</evidence>
<sequence>MQVQTLNYPFRNDLQLPAKQVLAAGFFDGLHLGHQNLIKTAVRLARIQKIPVAVLTFDRHPALVYQPESVDSNYQYLTPLNRKLELLEQLGVDTVYIAEFNPIFAHLEPKDFVEQFLMKLHLKALVAGFDWTFGPKTLANMDLLRQLVHRRFEIYEIPSLNFGQRKISSTHIRASLKTGQMAEANLFLGYNYQNEGLVVHGYQMGRQLGFPTANLSMSNEQFIPRIGVYVSRVKVGQTWWPAMTSIGRNITFKRGDNPLTIEANLLDFDQDLYGKTLQIEWLDYLRDEVKFADASALIAQLHQDQENTELYFRK</sequence>
<evidence type="ECO:0000256" key="9">
    <source>
        <dbReference type="ARBA" id="ARBA00022827"/>
    </source>
</evidence>
<comment type="catalytic activity">
    <reaction evidence="13 14">
        <text>FMN + ATP + H(+) = FAD + diphosphate</text>
        <dbReference type="Rhea" id="RHEA:17237"/>
        <dbReference type="ChEBI" id="CHEBI:15378"/>
        <dbReference type="ChEBI" id="CHEBI:30616"/>
        <dbReference type="ChEBI" id="CHEBI:33019"/>
        <dbReference type="ChEBI" id="CHEBI:57692"/>
        <dbReference type="ChEBI" id="CHEBI:58210"/>
        <dbReference type="EC" id="2.7.7.2"/>
    </reaction>
</comment>
<evidence type="ECO:0000256" key="14">
    <source>
        <dbReference type="PIRNR" id="PIRNR004491"/>
    </source>
</evidence>
<keyword evidence="17" id="KW-1185">Reference proteome</keyword>
<comment type="pathway">
    <text evidence="1 14">Cofactor biosynthesis; FAD biosynthesis; FAD from FMN: step 1/1.</text>
</comment>
<dbReference type="InterPro" id="IPR015864">
    <property type="entry name" value="FAD_synthase"/>
</dbReference>
<evidence type="ECO:0000256" key="5">
    <source>
        <dbReference type="ARBA" id="ARBA00022679"/>
    </source>
</evidence>
<keyword evidence="9 14" id="KW-0274">FAD</keyword>
<keyword evidence="5 14" id="KW-0808">Transferase</keyword>
<protein>
    <recommendedName>
        <fullName evidence="14">Riboflavin biosynthesis protein</fullName>
    </recommendedName>
    <domain>
        <recommendedName>
            <fullName evidence="14">Riboflavin kinase</fullName>
            <ecNumber evidence="14">2.7.1.26</ecNumber>
        </recommendedName>
        <alternativeName>
            <fullName evidence="14">Flavokinase</fullName>
        </alternativeName>
    </domain>
    <domain>
        <recommendedName>
            <fullName evidence="14">FMN adenylyltransferase</fullName>
            <ecNumber evidence="14">2.7.7.2</ecNumber>
        </recommendedName>
        <alternativeName>
            <fullName evidence="14">FAD pyrophosphorylase</fullName>
        </alternativeName>
        <alternativeName>
            <fullName evidence="14">FAD synthase</fullName>
        </alternativeName>
    </domain>
</protein>
<dbReference type="GO" id="GO:0008531">
    <property type="term" value="F:riboflavin kinase activity"/>
    <property type="evidence" value="ECO:0007669"/>
    <property type="project" value="UniProtKB-EC"/>
</dbReference>
<dbReference type="EC" id="2.7.1.26" evidence="14"/>
<evidence type="ECO:0000256" key="1">
    <source>
        <dbReference type="ARBA" id="ARBA00004726"/>
    </source>
</evidence>
<name>A0ABY4P7S8_9LACO</name>
<dbReference type="EC" id="2.7.7.2" evidence="14"/>
<dbReference type="PANTHER" id="PTHR22749">
    <property type="entry name" value="RIBOFLAVIN KINASE/FMN ADENYLYLTRANSFERASE"/>
    <property type="match status" value="1"/>
</dbReference>
<dbReference type="SUPFAM" id="SSF52374">
    <property type="entry name" value="Nucleotidylyl transferase"/>
    <property type="match status" value="1"/>
</dbReference>
<comment type="similarity">
    <text evidence="14">Belongs to the ribF family.</text>
</comment>
<comment type="pathway">
    <text evidence="2 14">Cofactor biosynthesis; FMN biosynthesis; FMN from riboflavin (ATP route): step 1/1.</text>
</comment>
<dbReference type="InterPro" id="IPR014729">
    <property type="entry name" value="Rossmann-like_a/b/a_fold"/>
</dbReference>
<dbReference type="PANTHER" id="PTHR22749:SF6">
    <property type="entry name" value="RIBOFLAVIN KINASE"/>
    <property type="match status" value="1"/>
</dbReference>
<evidence type="ECO:0000256" key="13">
    <source>
        <dbReference type="ARBA" id="ARBA00049494"/>
    </source>
</evidence>
<dbReference type="Gene3D" id="2.40.30.30">
    <property type="entry name" value="Riboflavin kinase-like"/>
    <property type="match status" value="1"/>
</dbReference>
<evidence type="ECO:0000256" key="12">
    <source>
        <dbReference type="ARBA" id="ARBA00047880"/>
    </source>
</evidence>
<keyword evidence="10 14" id="KW-0067">ATP-binding</keyword>
<dbReference type="GO" id="GO:0003919">
    <property type="term" value="F:FMN adenylyltransferase activity"/>
    <property type="evidence" value="ECO:0007669"/>
    <property type="project" value="UniProtKB-EC"/>
</dbReference>
<keyword evidence="11" id="KW-0511">Multifunctional enzyme</keyword>
<dbReference type="CDD" id="cd02064">
    <property type="entry name" value="FAD_synthetase_N"/>
    <property type="match status" value="1"/>
</dbReference>
<accession>A0ABY4P7S8</accession>
<dbReference type="Gene3D" id="3.40.50.620">
    <property type="entry name" value="HUPs"/>
    <property type="match status" value="1"/>
</dbReference>
<keyword evidence="7 14" id="KW-0547">Nucleotide-binding</keyword>
<dbReference type="InterPro" id="IPR002606">
    <property type="entry name" value="Riboflavin_kinase_bac"/>
</dbReference>
<dbReference type="SMART" id="SM00904">
    <property type="entry name" value="Flavokinase"/>
    <property type="match status" value="1"/>
</dbReference>
<dbReference type="SUPFAM" id="SSF82114">
    <property type="entry name" value="Riboflavin kinase-like"/>
    <property type="match status" value="1"/>
</dbReference>
<evidence type="ECO:0000256" key="4">
    <source>
        <dbReference type="ARBA" id="ARBA00022643"/>
    </source>
</evidence>
<dbReference type="NCBIfam" id="NF004162">
    <property type="entry name" value="PRK05627.1-5"/>
    <property type="match status" value="1"/>
</dbReference>
<dbReference type="InterPro" id="IPR023465">
    <property type="entry name" value="Riboflavin_kinase_dom_sf"/>
</dbReference>
<evidence type="ECO:0000313" key="16">
    <source>
        <dbReference type="EMBL" id="UQS81579.1"/>
    </source>
</evidence>
<reference evidence="16" key="1">
    <citation type="journal article" date="2022" name="Int. J. Syst. Evol. Microbiol.">
        <title>Apilactobacillus apisilvae sp. nov., Nicolia spurrieriana gen. nov. sp. nov., Bombilactobacillus folatiphilus sp. nov. and Bombilactobacillus thymidiniphilus sp. nov., four new lactic acid bacterial isolates from stingless bees Tetragonula carbonaria and Austroplebeia australis.</title>
        <authorList>
            <person name="Oliphant S.A."/>
            <person name="Watson-Haigh N.S."/>
            <person name="Sumby K.M."/>
            <person name="Gardner J."/>
            <person name="Groom S."/>
            <person name="Jiranek V."/>
        </authorList>
    </citation>
    <scope>NUCLEOTIDE SEQUENCE</scope>
    <source>
        <strain evidence="16">SG4_D2</strain>
    </source>
</reference>
<comment type="catalytic activity">
    <reaction evidence="12 14">
        <text>riboflavin + ATP = FMN + ADP + H(+)</text>
        <dbReference type="Rhea" id="RHEA:14357"/>
        <dbReference type="ChEBI" id="CHEBI:15378"/>
        <dbReference type="ChEBI" id="CHEBI:30616"/>
        <dbReference type="ChEBI" id="CHEBI:57986"/>
        <dbReference type="ChEBI" id="CHEBI:58210"/>
        <dbReference type="ChEBI" id="CHEBI:456216"/>
        <dbReference type="EC" id="2.7.1.26"/>
    </reaction>
</comment>
<dbReference type="Pfam" id="PF01687">
    <property type="entry name" value="Flavokinase"/>
    <property type="match status" value="1"/>
</dbReference>
<evidence type="ECO:0000259" key="15">
    <source>
        <dbReference type="SMART" id="SM00904"/>
    </source>
</evidence>
<evidence type="ECO:0000256" key="6">
    <source>
        <dbReference type="ARBA" id="ARBA00022695"/>
    </source>
</evidence>
<evidence type="ECO:0000256" key="11">
    <source>
        <dbReference type="ARBA" id="ARBA00023268"/>
    </source>
</evidence>
<gene>
    <name evidence="16" type="primary">ribF</name>
    <name evidence="16" type="ORF">MOO45_04990</name>
</gene>
<dbReference type="InterPro" id="IPR015865">
    <property type="entry name" value="Riboflavin_kinase_bac/euk"/>
</dbReference>
<keyword evidence="3 14" id="KW-0285">Flavoprotein</keyword>
<evidence type="ECO:0000256" key="2">
    <source>
        <dbReference type="ARBA" id="ARBA00005201"/>
    </source>
</evidence>
<dbReference type="InterPro" id="IPR023468">
    <property type="entry name" value="Riboflavin_kinase"/>
</dbReference>
<evidence type="ECO:0000313" key="17">
    <source>
        <dbReference type="Proteomes" id="UP000831495"/>
    </source>
</evidence>
<dbReference type="NCBIfam" id="TIGR00083">
    <property type="entry name" value="ribF"/>
    <property type="match status" value="1"/>
</dbReference>
<dbReference type="PIRSF" id="PIRSF004491">
    <property type="entry name" value="FAD_Synth"/>
    <property type="match status" value="1"/>
</dbReference>
<feature type="domain" description="Riboflavin kinase" evidence="15">
    <location>
        <begin position="187"/>
        <end position="313"/>
    </location>
</feature>
<evidence type="ECO:0000256" key="3">
    <source>
        <dbReference type="ARBA" id="ARBA00022630"/>
    </source>
</evidence>
<dbReference type="Pfam" id="PF06574">
    <property type="entry name" value="FAD_syn"/>
    <property type="match status" value="1"/>
</dbReference>
<dbReference type="EMBL" id="CP093366">
    <property type="protein sequence ID" value="UQS81579.1"/>
    <property type="molecule type" value="Genomic_DNA"/>
</dbReference>
<evidence type="ECO:0000256" key="10">
    <source>
        <dbReference type="ARBA" id="ARBA00022840"/>
    </source>
</evidence>
<proteinExistence type="inferred from homology"/>
<dbReference type="Proteomes" id="UP000831495">
    <property type="component" value="Chromosome"/>
</dbReference>
<keyword evidence="6 14" id="KW-0548">Nucleotidyltransferase</keyword>
<evidence type="ECO:0000256" key="8">
    <source>
        <dbReference type="ARBA" id="ARBA00022777"/>
    </source>
</evidence>
<dbReference type="RefSeq" id="WP_249513849.1">
    <property type="nucleotide sequence ID" value="NZ_CP093366.1"/>
</dbReference>